<accession>A0A0G2Z9G7</accession>
<evidence type="ECO:0000256" key="2">
    <source>
        <dbReference type="ARBA" id="ARBA00022485"/>
    </source>
</evidence>
<keyword evidence="3" id="KW-0949">S-adenosyl-L-methionine</keyword>
<gene>
    <name evidence="8" type="ORF">IX53_04095</name>
</gene>
<evidence type="ECO:0000256" key="6">
    <source>
        <dbReference type="ARBA" id="ARBA00023014"/>
    </source>
</evidence>
<keyword evidence="6" id="KW-0411">Iron-sulfur</keyword>
<sequence length="383" mass="43092">MKIAFYRTKSNRYSIAALLGATEDLDFSVVLVDDKEKLKSLSRDTYIALSFMSPEAHEHLRLAKELINKGYRVIAGGPHASARGEQLLKAGFFAVFIGEAEESFRTFITRPEPGLWKTSEIIDLNKFPPFSMKHGLFSPIEITRGCPFSCNYCQTPRLFGRRIRHRSLEQIIAFSRKSVELGRKVARFISPNAFGYGSANGVIPDVKTIEELLKGVREVGMREVYFGSFPSDVRPESVTEDVLELVKNYCDNRTIVIGLQSGSERILKLLRRGHTVEGAVKAIELIARKGFTPYVDMIFGFPFETQEDIQKSLEISLKLHEKYGAIIHGHTFMPLPGTPFENLKAVISPENLKVIGRLAARGIIKGQWQRQIEISKKIGNLEA</sequence>
<keyword evidence="5" id="KW-0408">Iron</keyword>
<dbReference type="STRING" id="1330330.IX53_04095"/>
<evidence type="ECO:0000313" key="9">
    <source>
        <dbReference type="Proteomes" id="UP000035159"/>
    </source>
</evidence>
<dbReference type="InterPro" id="IPR058240">
    <property type="entry name" value="rSAM_sf"/>
</dbReference>
<dbReference type="GO" id="GO:0051539">
    <property type="term" value="F:4 iron, 4 sulfur cluster binding"/>
    <property type="evidence" value="ECO:0007669"/>
    <property type="project" value="UniProtKB-KW"/>
</dbReference>
<evidence type="ECO:0000313" key="8">
    <source>
        <dbReference type="EMBL" id="AKI98250.1"/>
    </source>
</evidence>
<dbReference type="InterPro" id="IPR023980">
    <property type="entry name" value="CHP04013_B12-bd/rSAM"/>
</dbReference>
<evidence type="ECO:0000259" key="7">
    <source>
        <dbReference type="PROSITE" id="PS51918"/>
    </source>
</evidence>
<reference evidence="8 9" key="1">
    <citation type="submission" date="2015-04" db="EMBL/GenBank/DDBJ databases">
        <title>Complete Genome Sequence of Kosmotoga pacifica SLHLJ1.</title>
        <authorList>
            <person name="Jiang L.J."/>
            <person name="Shao Z.Z."/>
            <person name="Jebbar M."/>
        </authorList>
    </citation>
    <scope>NUCLEOTIDE SEQUENCE [LARGE SCALE GENOMIC DNA]</scope>
    <source>
        <strain evidence="8 9">SLHLJ1</strain>
    </source>
</reference>
<protein>
    <submittedName>
        <fullName evidence="8">Radical SAM protein</fullName>
    </submittedName>
</protein>
<dbReference type="PROSITE" id="PS01305">
    <property type="entry name" value="MOAA_NIFB_PQQE"/>
    <property type="match status" value="1"/>
</dbReference>
<dbReference type="NCBIfam" id="TIGR04013">
    <property type="entry name" value="B12_SAM_MJ_1487"/>
    <property type="match status" value="1"/>
</dbReference>
<dbReference type="Proteomes" id="UP000035159">
    <property type="component" value="Chromosome"/>
</dbReference>
<keyword evidence="9" id="KW-1185">Reference proteome</keyword>
<evidence type="ECO:0000256" key="3">
    <source>
        <dbReference type="ARBA" id="ARBA00022691"/>
    </source>
</evidence>
<dbReference type="PANTHER" id="PTHR43409:SF17">
    <property type="entry name" value="METHYLTHIOTRANSFERASE MJ0865-RELATED"/>
    <property type="match status" value="1"/>
</dbReference>
<evidence type="ECO:0000256" key="5">
    <source>
        <dbReference type="ARBA" id="ARBA00023004"/>
    </source>
</evidence>
<name>A0A0G2Z9G7_9BACT</name>
<dbReference type="KEGG" id="kpf:IX53_04095"/>
<evidence type="ECO:0000256" key="1">
    <source>
        <dbReference type="ARBA" id="ARBA00001966"/>
    </source>
</evidence>
<dbReference type="SFLD" id="SFLDS00029">
    <property type="entry name" value="Radical_SAM"/>
    <property type="match status" value="1"/>
</dbReference>
<feature type="domain" description="Radical SAM core" evidence="7">
    <location>
        <begin position="132"/>
        <end position="381"/>
    </location>
</feature>
<keyword evidence="2" id="KW-0004">4Fe-4S</keyword>
<organism evidence="8 9">
    <name type="scientific">Kosmotoga pacifica</name>
    <dbReference type="NCBI Taxonomy" id="1330330"/>
    <lineage>
        <taxon>Bacteria</taxon>
        <taxon>Thermotogati</taxon>
        <taxon>Thermotogota</taxon>
        <taxon>Thermotogae</taxon>
        <taxon>Kosmotogales</taxon>
        <taxon>Kosmotogaceae</taxon>
        <taxon>Kosmotoga</taxon>
    </lineage>
</organism>
<dbReference type="CDD" id="cd01335">
    <property type="entry name" value="Radical_SAM"/>
    <property type="match status" value="1"/>
</dbReference>
<dbReference type="InterPro" id="IPR007197">
    <property type="entry name" value="rSAM"/>
</dbReference>
<dbReference type="SFLD" id="SFLDG01082">
    <property type="entry name" value="B12-binding_domain_containing"/>
    <property type="match status" value="1"/>
</dbReference>
<keyword evidence="4" id="KW-0479">Metal-binding</keyword>
<dbReference type="SUPFAM" id="SSF102114">
    <property type="entry name" value="Radical SAM enzymes"/>
    <property type="match status" value="1"/>
</dbReference>
<dbReference type="InterPro" id="IPR006638">
    <property type="entry name" value="Elp3/MiaA/NifB-like_rSAM"/>
</dbReference>
<dbReference type="GO" id="GO:0032324">
    <property type="term" value="P:molybdopterin cofactor biosynthetic process"/>
    <property type="evidence" value="ECO:0007669"/>
    <property type="project" value="UniProtKB-ARBA"/>
</dbReference>
<dbReference type="InterPro" id="IPR023404">
    <property type="entry name" value="rSAM_horseshoe"/>
</dbReference>
<dbReference type="OrthoDB" id="9801424at2"/>
<dbReference type="PROSITE" id="PS51918">
    <property type="entry name" value="RADICAL_SAM"/>
    <property type="match status" value="1"/>
</dbReference>
<dbReference type="PROSITE" id="PS01278">
    <property type="entry name" value="MTTASE_RADICAL"/>
    <property type="match status" value="1"/>
</dbReference>
<comment type="cofactor">
    <cofactor evidence="1">
        <name>[4Fe-4S] cluster</name>
        <dbReference type="ChEBI" id="CHEBI:49883"/>
    </cofactor>
</comment>
<dbReference type="SMART" id="SM00729">
    <property type="entry name" value="Elp3"/>
    <property type="match status" value="1"/>
</dbReference>
<dbReference type="EMBL" id="CP011232">
    <property type="protein sequence ID" value="AKI98250.1"/>
    <property type="molecule type" value="Genomic_DNA"/>
</dbReference>
<dbReference type="AlphaFoldDB" id="A0A0G2Z9G7"/>
<dbReference type="InterPro" id="IPR051198">
    <property type="entry name" value="BchE-like"/>
</dbReference>
<dbReference type="Gene3D" id="3.40.50.280">
    <property type="entry name" value="Cobalamin-binding domain"/>
    <property type="match status" value="1"/>
</dbReference>
<dbReference type="InterPro" id="IPR000385">
    <property type="entry name" value="MoaA_NifB_PqqE_Fe-S-bd_CS"/>
</dbReference>
<dbReference type="PANTHER" id="PTHR43409">
    <property type="entry name" value="ANAEROBIC MAGNESIUM-PROTOPORPHYRIN IX MONOMETHYL ESTER CYCLASE-RELATED"/>
    <property type="match status" value="1"/>
</dbReference>
<dbReference type="Gene3D" id="3.80.30.20">
    <property type="entry name" value="tm_1862 like domain"/>
    <property type="match status" value="1"/>
</dbReference>
<dbReference type="Pfam" id="PF04055">
    <property type="entry name" value="Radical_SAM"/>
    <property type="match status" value="1"/>
</dbReference>
<dbReference type="GO" id="GO:0046872">
    <property type="term" value="F:metal ion binding"/>
    <property type="evidence" value="ECO:0007669"/>
    <property type="project" value="UniProtKB-KW"/>
</dbReference>
<evidence type="ECO:0000256" key="4">
    <source>
        <dbReference type="ARBA" id="ARBA00022723"/>
    </source>
</evidence>
<dbReference type="PATRIC" id="fig|1330330.3.peg.819"/>
<proteinExistence type="predicted"/>
<dbReference type="GO" id="GO:0003824">
    <property type="term" value="F:catalytic activity"/>
    <property type="evidence" value="ECO:0007669"/>
    <property type="project" value="InterPro"/>
</dbReference>
<dbReference type="InterPro" id="IPR020612">
    <property type="entry name" value="Methylthiotransferase_CS"/>
</dbReference>